<dbReference type="EMBL" id="KZ305061">
    <property type="protein sequence ID" value="PIA32607.1"/>
    <property type="molecule type" value="Genomic_DNA"/>
</dbReference>
<keyword evidence="3" id="KW-0540">Nuclease</keyword>
<feature type="domain" description="Xrn1 N-terminal" evidence="7">
    <location>
        <begin position="14"/>
        <end position="269"/>
    </location>
</feature>
<dbReference type="AlphaFoldDB" id="A0A2G5CP38"/>
<dbReference type="GO" id="GO:0000956">
    <property type="term" value="P:nuclear-transcribed mRNA catabolic process"/>
    <property type="evidence" value="ECO:0007669"/>
    <property type="project" value="TreeGrafter"/>
</dbReference>
<evidence type="ECO:0000313" key="10">
    <source>
        <dbReference type="Proteomes" id="UP000230069"/>
    </source>
</evidence>
<dbReference type="InterPro" id="IPR041412">
    <property type="entry name" value="Xrn1_helical"/>
</dbReference>
<feature type="compositionally biased region" description="Polar residues" evidence="6">
    <location>
        <begin position="440"/>
        <end position="453"/>
    </location>
</feature>
<dbReference type="GO" id="GO:0005634">
    <property type="term" value="C:nucleus"/>
    <property type="evidence" value="ECO:0007669"/>
    <property type="project" value="InterPro"/>
</dbReference>
<dbReference type="InterPro" id="IPR027073">
    <property type="entry name" value="5_3_exoribonuclease"/>
</dbReference>
<dbReference type="OrthoDB" id="372487at2759"/>
<dbReference type="PIRSF" id="PIRSF037239">
    <property type="entry name" value="Exonuclease_Xrn2"/>
    <property type="match status" value="1"/>
</dbReference>
<gene>
    <name evidence="9" type="ORF">AQUCO_04400060v1</name>
</gene>
<name>A0A2G5CP38_AQUCA</name>
<keyword evidence="4" id="KW-0378">Hydrolase</keyword>
<keyword evidence="2" id="KW-0507">mRNA processing</keyword>
<feature type="compositionally biased region" description="Polar residues" evidence="6">
    <location>
        <begin position="462"/>
        <end position="478"/>
    </location>
</feature>
<feature type="compositionally biased region" description="Basic and acidic residues" evidence="6">
    <location>
        <begin position="1087"/>
        <end position="1105"/>
    </location>
</feature>
<comment type="similarity">
    <text evidence="1">Belongs to the 5'-3' exonuclease family. XRN2/RAT1 subfamily.</text>
</comment>
<dbReference type="Gene3D" id="1.25.40.1050">
    <property type="match status" value="1"/>
</dbReference>
<evidence type="ECO:0000313" key="9">
    <source>
        <dbReference type="EMBL" id="PIA32607.1"/>
    </source>
</evidence>
<accession>A0A2G5CP38</accession>
<evidence type="ECO:0000256" key="1">
    <source>
        <dbReference type="ARBA" id="ARBA00006994"/>
    </source>
</evidence>
<dbReference type="Proteomes" id="UP000230069">
    <property type="component" value="Unassembled WGS sequence"/>
</dbReference>
<evidence type="ECO:0000259" key="7">
    <source>
        <dbReference type="Pfam" id="PF03159"/>
    </source>
</evidence>
<evidence type="ECO:0000259" key="8">
    <source>
        <dbReference type="Pfam" id="PF17846"/>
    </source>
</evidence>
<dbReference type="Gene3D" id="3.40.50.12390">
    <property type="match status" value="1"/>
</dbReference>
<dbReference type="InterPro" id="IPR004859">
    <property type="entry name" value="Xrn1_N"/>
</dbReference>
<dbReference type="InterPro" id="IPR017151">
    <property type="entry name" value="Xrn2/3/4"/>
</dbReference>
<feature type="domain" description="Xrn1 helical" evidence="8">
    <location>
        <begin position="328"/>
        <end position="813"/>
    </location>
</feature>
<dbReference type="GO" id="GO:0003723">
    <property type="term" value="F:RNA binding"/>
    <property type="evidence" value="ECO:0007669"/>
    <property type="project" value="TreeGrafter"/>
</dbReference>
<dbReference type="Pfam" id="PF17846">
    <property type="entry name" value="XRN_M"/>
    <property type="match status" value="1"/>
</dbReference>
<evidence type="ECO:0000256" key="4">
    <source>
        <dbReference type="ARBA" id="ARBA00022801"/>
    </source>
</evidence>
<evidence type="ECO:0000256" key="3">
    <source>
        <dbReference type="ARBA" id="ARBA00022722"/>
    </source>
</evidence>
<dbReference type="GO" id="GO:0006397">
    <property type="term" value="P:mRNA processing"/>
    <property type="evidence" value="ECO:0007669"/>
    <property type="project" value="UniProtKB-KW"/>
</dbReference>
<dbReference type="FunFam" id="1.25.40.1050:FF:000002">
    <property type="entry name" value="5'-3' exoribonuclease"/>
    <property type="match status" value="1"/>
</dbReference>
<keyword evidence="10" id="KW-1185">Reference proteome</keyword>
<feature type="compositionally biased region" description="Basic and acidic residues" evidence="6">
    <location>
        <begin position="1064"/>
        <end position="1077"/>
    </location>
</feature>
<feature type="region of interest" description="Disordered" evidence="6">
    <location>
        <begin position="934"/>
        <end position="1142"/>
    </location>
</feature>
<protein>
    <submittedName>
        <fullName evidence="9">Uncharacterized protein</fullName>
    </submittedName>
</protein>
<evidence type="ECO:0000256" key="6">
    <source>
        <dbReference type="SAM" id="MobiDB-lite"/>
    </source>
</evidence>
<dbReference type="PANTHER" id="PTHR12341">
    <property type="entry name" value="5'-&gt;3' EXORIBONUCLEASE"/>
    <property type="match status" value="1"/>
</dbReference>
<feature type="non-terminal residue" evidence="9">
    <location>
        <position position="1"/>
    </location>
</feature>
<evidence type="ECO:0000256" key="5">
    <source>
        <dbReference type="ARBA" id="ARBA00022839"/>
    </source>
</evidence>
<keyword evidence="5" id="KW-0269">Exonuclease</keyword>
<reference evidence="9 10" key="1">
    <citation type="submission" date="2017-09" db="EMBL/GenBank/DDBJ databases">
        <title>WGS assembly of Aquilegia coerulea Goldsmith.</title>
        <authorList>
            <person name="Hodges S."/>
            <person name="Kramer E."/>
            <person name="Nordborg M."/>
            <person name="Tomkins J."/>
            <person name="Borevitz J."/>
            <person name="Derieg N."/>
            <person name="Yan J."/>
            <person name="Mihaltcheva S."/>
            <person name="Hayes R.D."/>
            <person name="Rokhsar D."/>
        </authorList>
    </citation>
    <scope>NUCLEOTIDE SEQUENCE [LARGE SCALE GENOMIC DNA]</scope>
    <source>
        <strain evidence="10">cv. Goldsmith</strain>
    </source>
</reference>
<organism evidence="9 10">
    <name type="scientific">Aquilegia coerulea</name>
    <name type="common">Rocky mountain columbine</name>
    <dbReference type="NCBI Taxonomy" id="218851"/>
    <lineage>
        <taxon>Eukaryota</taxon>
        <taxon>Viridiplantae</taxon>
        <taxon>Streptophyta</taxon>
        <taxon>Embryophyta</taxon>
        <taxon>Tracheophyta</taxon>
        <taxon>Spermatophyta</taxon>
        <taxon>Magnoliopsida</taxon>
        <taxon>Ranunculales</taxon>
        <taxon>Ranunculaceae</taxon>
        <taxon>Thalictroideae</taxon>
        <taxon>Aquilegia</taxon>
    </lineage>
</organism>
<dbReference type="PANTHER" id="PTHR12341:SF53">
    <property type="entry name" value="5'-3' EXORIBONUCLEASE"/>
    <property type="match status" value="1"/>
</dbReference>
<sequence>RYRRKKKKKKKAVMGIPAFYRLLLEKYPNTVVDVIEESSCWINGVEVPVDLTNQNPNGFEFDNLYLDMNGIIHPCFHPSGPDPPPNSYEEVFKAIFKYIDRIFSIVRPRKVLFMAIDGVAPRAKMNQQRTRRFRAAKDAADAAAEEEKLRSAFETEREKLSVLQNNSQCMDSNIITPGTEFMASLSSALQYYIHLRMNTDPGWHDIKVILSDANVAGEGEHKIMAYIRLQRNLRGFDPNTRHCLYGLDADLIMLALATHEIHFSILREDVRKPYTGKLEGSKKLKLSKPKSEEVMDYISRQHFQFFNIWVLREYLKYDMRIPNLKVRADLERVIDDFVFMCVLVGNDFLPHVPTLEISEGAIDLLMSVYKKEFVKMGGYLTDSYKVNLKHVEHFIQAVGLNENGIFRRRSQVQKEEEKRFQGGKHFKVSSKVKRKKRDTFWSSNPSSTDSPARNSGAKDVQKSVSSAAADDSNTSVYNSGAKELQKSVDSAAADDTNKRVDNVFSPSCAVEVQKSVKSAAADDSNKTVDNIKLGQEGWKERYYAEKFDAKTDDERDKIQKHAVLKYIEGMCWVMHYYYEGVCSWQWFYPYHYAPFASDFIDLERLEIHFSPGKPFKPFDQLMGVLPAASAHALPLCYRELMTDASSPILDFYPTDFELDMNGKSALWQAICKLPFIEESRLLAEIAKVEHTLTDEEKRRNSMGMDILFIHTSHPLGEDIMIFWERNKDHPKLAQAKVKRRIDPKLSGGMNGFMYLSDRPACPLEINSSIEGMEEITMNKVISVFYKYPTSHPHIPRPPEGVVMPMKSVRKADIVPASNLWHEKSAVLERLQFDRPVVKSISASCLAKLAHRLVYEYYAEKMKENVDPSVINGLIATEVPSCPNSRQRFDEMMEENVDPSVINGLIATMGPSCPTCPNSRQRFDEMMMYDASSVNVKKSKTKGSEAAVTKRRKKKRSLGAAERKRSRVAAVERSQENGEPSILDRPIGTSALSLPIQPNPNKRAKPEEKESDVATEPGKRKRRRKAAAEKRPAILGGDIAVDAPLCPTQSVEEKMDNENLPNTTEPEKNKSDTADTKLGKRRRRHRAARENKKENMEPVNDGHNDLDAPSLPTQLNSREKENMEPVDDGYIGLDAPSLPTQLN</sequence>
<dbReference type="GO" id="GO:0004534">
    <property type="term" value="F:5'-3' RNA exonuclease activity"/>
    <property type="evidence" value="ECO:0007669"/>
    <property type="project" value="InterPro"/>
</dbReference>
<dbReference type="FunFam" id="3.40.50.12390:FF:000003">
    <property type="entry name" value="5'-3' exoribonuclease"/>
    <property type="match status" value="1"/>
</dbReference>
<evidence type="ECO:0000256" key="2">
    <source>
        <dbReference type="ARBA" id="ARBA00022664"/>
    </source>
</evidence>
<feature type="region of interest" description="Disordered" evidence="6">
    <location>
        <begin position="437"/>
        <end position="478"/>
    </location>
</feature>
<dbReference type="Pfam" id="PF03159">
    <property type="entry name" value="XRN_N"/>
    <property type="match status" value="1"/>
</dbReference>
<dbReference type="CDD" id="cd18673">
    <property type="entry name" value="PIN_XRN1-2-like"/>
    <property type="match status" value="1"/>
</dbReference>
<proteinExistence type="inferred from homology"/>